<dbReference type="RefSeq" id="WP_306827563.1">
    <property type="nucleotide sequence ID" value="NZ_JAUSRA010000001.1"/>
</dbReference>
<organism evidence="1 2">
    <name type="scientific">Catenuloplanes nepalensis</name>
    <dbReference type="NCBI Taxonomy" id="587533"/>
    <lineage>
        <taxon>Bacteria</taxon>
        <taxon>Bacillati</taxon>
        <taxon>Actinomycetota</taxon>
        <taxon>Actinomycetes</taxon>
        <taxon>Micromonosporales</taxon>
        <taxon>Micromonosporaceae</taxon>
        <taxon>Catenuloplanes</taxon>
    </lineage>
</organism>
<dbReference type="SUPFAM" id="SSF140453">
    <property type="entry name" value="EsxAB dimer-like"/>
    <property type="match status" value="1"/>
</dbReference>
<dbReference type="Pfam" id="PF06013">
    <property type="entry name" value="WXG100"/>
    <property type="match status" value="1"/>
</dbReference>
<reference evidence="1 2" key="1">
    <citation type="submission" date="2023-07" db="EMBL/GenBank/DDBJ databases">
        <title>Sequencing the genomes of 1000 actinobacteria strains.</title>
        <authorList>
            <person name="Klenk H.-P."/>
        </authorList>
    </citation>
    <scope>NUCLEOTIDE SEQUENCE [LARGE SCALE GENOMIC DNA]</scope>
    <source>
        <strain evidence="1 2">DSM 44710</strain>
    </source>
</reference>
<dbReference type="Gene3D" id="1.10.287.1060">
    <property type="entry name" value="ESAT-6-like"/>
    <property type="match status" value="1"/>
</dbReference>
<keyword evidence="2" id="KW-1185">Reference proteome</keyword>
<sequence length="98" mass="10433">MANFALNPNGLIDSSTELRAVTTRIKNSVEDLDSAAKTYAEANQGEALAAYGAVHTKLLQGIAQMNTALDKGATNLDQIRETYSLGDRHGAALFEGHI</sequence>
<comment type="caution">
    <text evidence="1">The sequence shown here is derived from an EMBL/GenBank/DDBJ whole genome shotgun (WGS) entry which is preliminary data.</text>
</comment>
<proteinExistence type="predicted"/>
<dbReference type="EMBL" id="JAUSRA010000001">
    <property type="protein sequence ID" value="MDP9792691.1"/>
    <property type="molecule type" value="Genomic_DNA"/>
</dbReference>
<evidence type="ECO:0000313" key="1">
    <source>
        <dbReference type="EMBL" id="MDP9792691.1"/>
    </source>
</evidence>
<evidence type="ECO:0000313" key="2">
    <source>
        <dbReference type="Proteomes" id="UP001240984"/>
    </source>
</evidence>
<gene>
    <name evidence="1" type="ORF">J2S43_001203</name>
</gene>
<dbReference type="InterPro" id="IPR010310">
    <property type="entry name" value="T7SS_ESAT-6-like"/>
</dbReference>
<accession>A0ABT9MMX3</accession>
<name>A0ABT9MMX3_9ACTN</name>
<dbReference type="Proteomes" id="UP001240984">
    <property type="component" value="Unassembled WGS sequence"/>
</dbReference>
<protein>
    <submittedName>
        <fullName evidence="1">Uncharacterized protein YukE</fullName>
    </submittedName>
</protein>
<dbReference type="InterPro" id="IPR036689">
    <property type="entry name" value="ESAT-6-like_sf"/>
</dbReference>